<dbReference type="NCBIfam" id="TIGR00756">
    <property type="entry name" value="PPR"/>
    <property type="match status" value="1"/>
</dbReference>
<evidence type="ECO:0000313" key="2">
    <source>
        <dbReference type="EMBL" id="KAH9306324.1"/>
    </source>
</evidence>
<evidence type="ECO:0000313" key="3">
    <source>
        <dbReference type="Proteomes" id="UP000824469"/>
    </source>
</evidence>
<dbReference type="InterPro" id="IPR011990">
    <property type="entry name" value="TPR-like_helical_dom_sf"/>
</dbReference>
<proteinExistence type="predicted"/>
<dbReference type="EMBL" id="JAHRHJ020000008">
    <property type="protein sequence ID" value="KAH9306324.1"/>
    <property type="molecule type" value="Genomic_DNA"/>
</dbReference>
<organism evidence="2 3">
    <name type="scientific">Taxus chinensis</name>
    <name type="common">Chinese yew</name>
    <name type="synonym">Taxus wallichiana var. chinensis</name>
    <dbReference type="NCBI Taxonomy" id="29808"/>
    <lineage>
        <taxon>Eukaryota</taxon>
        <taxon>Viridiplantae</taxon>
        <taxon>Streptophyta</taxon>
        <taxon>Embryophyta</taxon>
        <taxon>Tracheophyta</taxon>
        <taxon>Spermatophyta</taxon>
        <taxon>Pinopsida</taxon>
        <taxon>Pinidae</taxon>
        <taxon>Conifers II</taxon>
        <taxon>Cupressales</taxon>
        <taxon>Taxaceae</taxon>
        <taxon>Taxus</taxon>
    </lineage>
</organism>
<dbReference type="AlphaFoldDB" id="A0AA38FLJ7"/>
<evidence type="ECO:0008006" key="4">
    <source>
        <dbReference type="Google" id="ProtNLM"/>
    </source>
</evidence>
<gene>
    <name evidence="2" type="ORF">KI387_010728</name>
</gene>
<sequence length="103" mass="11899">GLQISEQLLWHRVIPSRGFEDLRCCNRKRRCFEVNTTKNKVTETGILIQGFAQTGYVEEALKLFEEISEWNVESSAVMIAGRILNEFFGKSLKLFREIQLTGM</sequence>
<dbReference type="Proteomes" id="UP000824469">
    <property type="component" value="Unassembled WGS sequence"/>
</dbReference>
<keyword evidence="1" id="KW-0677">Repeat</keyword>
<dbReference type="InterPro" id="IPR002885">
    <property type="entry name" value="PPR_rpt"/>
</dbReference>
<reference evidence="2 3" key="1">
    <citation type="journal article" date="2021" name="Nat. Plants">
        <title>The Taxus genome provides insights into paclitaxel biosynthesis.</title>
        <authorList>
            <person name="Xiong X."/>
            <person name="Gou J."/>
            <person name="Liao Q."/>
            <person name="Li Y."/>
            <person name="Zhou Q."/>
            <person name="Bi G."/>
            <person name="Li C."/>
            <person name="Du R."/>
            <person name="Wang X."/>
            <person name="Sun T."/>
            <person name="Guo L."/>
            <person name="Liang H."/>
            <person name="Lu P."/>
            <person name="Wu Y."/>
            <person name="Zhang Z."/>
            <person name="Ro D.K."/>
            <person name="Shang Y."/>
            <person name="Huang S."/>
            <person name="Yan J."/>
        </authorList>
    </citation>
    <scope>NUCLEOTIDE SEQUENCE [LARGE SCALE GENOMIC DNA]</scope>
    <source>
        <strain evidence="2">Ta-2019</strain>
    </source>
</reference>
<feature type="non-terminal residue" evidence="2">
    <location>
        <position position="103"/>
    </location>
</feature>
<keyword evidence="3" id="KW-1185">Reference proteome</keyword>
<name>A0AA38FLJ7_TAXCH</name>
<dbReference type="Pfam" id="PF01535">
    <property type="entry name" value="PPR"/>
    <property type="match status" value="1"/>
</dbReference>
<protein>
    <recommendedName>
        <fullName evidence="4">Pentatricopeptide repeat-containing protein</fullName>
    </recommendedName>
</protein>
<accession>A0AA38FLJ7</accession>
<comment type="caution">
    <text evidence="2">The sequence shown here is derived from an EMBL/GenBank/DDBJ whole genome shotgun (WGS) entry which is preliminary data.</text>
</comment>
<feature type="non-terminal residue" evidence="2">
    <location>
        <position position="1"/>
    </location>
</feature>
<evidence type="ECO:0000256" key="1">
    <source>
        <dbReference type="ARBA" id="ARBA00022737"/>
    </source>
</evidence>
<dbReference type="Gene3D" id="1.25.40.10">
    <property type="entry name" value="Tetratricopeptide repeat domain"/>
    <property type="match status" value="1"/>
</dbReference>